<dbReference type="InterPro" id="IPR036457">
    <property type="entry name" value="PPM-type-like_dom_sf"/>
</dbReference>
<dbReference type="SMART" id="SM00065">
    <property type="entry name" value="GAF"/>
    <property type="match status" value="1"/>
</dbReference>
<sequence length="703" mass="73564">MAPAAQPGLLRLLPRLLRCAGPQEMVRVLTAAPDGEPAPLAAGRTHIYVRGRDGLEEYAARPTAAPGPRRSAAAVLAGGRGRRTGGPRAPVALLPLTADGRTFGVLAAGLRRRPEGGTSPDGSGLRLLAQACAIRLKGLALDSAEPLLRAVEATGAGAFAWDLMKSSVHWDERACALYGVTPEEFDGAEETFFSALHPDDLPVVQAAIAQVTESAVSTPGAAATSASPAGAPAGGGSAYRLDYRVVHPDGSHHPLLEHGTVLTGGDGRPACALGLVLRGPSDGAATAPSLSPDRSRDAFLLTLARSLAQAVTVRDVTRVMTDLTRPALGAEGVVIGVLEHEHLRVVAETPVAPESRPLQAPGLETMRHATERDQPLFLADISRPRGADRTGPPGLPSAGPVPPQAWVVLPLAGAERSTGACLITFAGPREFDAGERTFYTAVAALLGQSLERARRFDSEHRTSTGLQRAMLPRGLPELPFLGAHARYLPATGEMYVGGDWYDVLPLPDGTAALVIGDVQGHDAHASAVMGQLRVVLRTCADAGMSPGHVLARANRVLGDLDTGLFATCVYLVLDPVDGSLVGARAGHPHPLLLSSRAAVELRLTGGPPLGVVPHAGYPVTRARLDPGETLLLFTDGLVERKGSDIGDRVTQTLTDLREWLRSAEERLGVPADLADLADFLLREDGDAGRPDDVALLAVRRVDR</sequence>
<feature type="domain" description="PAS" evidence="2">
    <location>
        <begin position="143"/>
        <end position="215"/>
    </location>
</feature>
<dbReference type="InterPro" id="IPR001932">
    <property type="entry name" value="PPM-type_phosphatase-like_dom"/>
</dbReference>
<dbReference type="CDD" id="cd00130">
    <property type="entry name" value="PAS"/>
    <property type="match status" value="1"/>
</dbReference>
<organism evidence="3 4">
    <name type="scientific">Streptomyces zingiberis</name>
    <dbReference type="NCBI Taxonomy" id="2053010"/>
    <lineage>
        <taxon>Bacteria</taxon>
        <taxon>Bacillati</taxon>
        <taxon>Actinomycetota</taxon>
        <taxon>Actinomycetes</taxon>
        <taxon>Kitasatosporales</taxon>
        <taxon>Streptomycetaceae</taxon>
        <taxon>Streptomyces</taxon>
    </lineage>
</organism>
<dbReference type="Gene3D" id="3.30.450.40">
    <property type="match status" value="1"/>
</dbReference>
<dbReference type="InterPro" id="IPR052016">
    <property type="entry name" value="Bact_Sigma-Reg"/>
</dbReference>
<proteinExistence type="predicted"/>
<dbReference type="InterPro" id="IPR000014">
    <property type="entry name" value="PAS"/>
</dbReference>
<dbReference type="RefSeq" id="WP_168102306.1">
    <property type="nucleotide sequence ID" value="NZ_JAATEN010000009.1"/>
</dbReference>
<dbReference type="PANTHER" id="PTHR43156:SF2">
    <property type="entry name" value="STAGE II SPORULATION PROTEIN E"/>
    <property type="match status" value="1"/>
</dbReference>
<keyword evidence="4" id="KW-1185">Reference proteome</keyword>
<dbReference type="Pfam" id="PF07228">
    <property type="entry name" value="SpoIIE"/>
    <property type="match status" value="1"/>
</dbReference>
<dbReference type="EMBL" id="JAATEN010000009">
    <property type="protein sequence ID" value="NJQ01686.1"/>
    <property type="molecule type" value="Genomic_DNA"/>
</dbReference>
<evidence type="ECO:0000256" key="1">
    <source>
        <dbReference type="ARBA" id="ARBA00022801"/>
    </source>
</evidence>
<dbReference type="PROSITE" id="PS50112">
    <property type="entry name" value="PAS"/>
    <property type="match status" value="1"/>
</dbReference>
<reference evidence="3 4" key="1">
    <citation type="submission" date="2020-03" db="EMBL/GenBank/DDBJ databases">
        <title>WGS of actinomycetes isolated from Thailand.</title>
        <authorList>
            <person name="Thawai C."/>
        </authorList>
    </citation>
    <scope>NUCLEOTIDE SEQUENCE [LARGE SCALE GENOMIC DNA]</scope>
    <source>
        <strain evidence="3 4">PLAI 1-29</strain>
    </source>
</reference>
<evidence type="ECO:0000259" key="2">
    <source>
        <dbReference type="PROSITE" id="PS50112"/>
    </source>
</evidence>
<dbReference type="SMART" id="SM00331">
    <property type="entry name" value="PP2C_SIG"/>
    <property type="match status" value="1"/>
</dbReference>
<dbReference type="InterPro" id="IPR003018">
    <property type="entry name" value="GAF"/>
</dbReference>
<dbReference type="InterPro" id="IPR013655">
    <property type="entry name" value="PAS_fold_3"/>
</dbReference>
<protein>
    <submittedName>
        <fullName evidence="3">SpoIIE family protein phosphatase</fullName>
    </submittedName>
</protein>
<dbReference type="Proteomes" id="UP000695264">
    <property type="component" value="Unassembled WGS sequence"/>
</dbReference>
<accession>A0ABX1BVI3</accession>
<dbReference type="SUPFAM" id="SSF55781">
    <property type="entry name" value="GAF domain-like"/>
    <property type="match status" value="1"/>
</dbReference>
<dbReference type="Pfam" id="PF08447">
    <property type="entry name" value="PAS_3"/>
    <property type="match status" value="1"/>
</dbReference>
<evidence type="ECO:0000313" key="4">
    <source>
        <dbReference type="Proteomes" id="UP000695264"/>
    </source>
</evidence>
<keyword evidence="1" id="KW-0378">Hydrolase</keyword>
<dbReference type="SMART" id="SM00091">
    <property type="entry name" value="PAS"/>
    <property type="match status" value="1"/>
</dbReference>
<comment type="caution">
    <text evidence="3">The sequence shown here is derived from an EMBL/GenBank/DDBJ whole genome shotgun (WGS) entry which is preliminary data.</text>
</comment>
<dbReference type="SUPFAM" id="SSF81606">
    <property type="entry name" value="PP2C-like"/>
    <property type="match status" value="1"/>
</dbReference>
<dbReference type="SUPFAM" id="SSF55785">
    <property type="entry name" value="PYP-like sensor domain (PAS domain)"/>
    <property type="match status" value="1"/>
</dbReference>
<evidence type="ECO:0000313" key="3">
    <source>
        <dbReference type="EMBL" id="NJQ01686.1"/>
    </source>
</evidence>
<gene>
    <name evidence="3" type="ORF">HCK00_14400</name>
</gene>
<dbReference type="Gene3D" id="3.30.450.20">
    <property type="entry name" value="PAS domain"/>
    <property type="match status" value="1"/>
</dbReference>
<dbReference type="PANTHER" id="PTHR43156">
    <property type="entry name" value="STAGE II SPORULATION PROTEIN E-RELATED"/>
    <property type="match status" value="1"/>
</dbReference>
<name>A0ABX1BVI3_9ACTN</name>
<dbReference type="InterPro" id="IPR035965">
    <property type="entry name" value="PAS-like_dom_sf"/>
</dbReference>
<dbReference type="InterPro" id="IPR029016">
    <property type="entry name" value="GAF-like_dom_sf"/>
</dbReference>
<dbReference type="Gene3D" id="3.60.40.10">
    <property type="entry name" value="PPM-type phosphatase domain"/>
    <property type="match status" value="1"/>
</dbReference>